<dbReference type="AlphaFoldDB" id="X1A405"/>
<protein>
    <submittedName>
        <fullName evidence="1">Uncharacterized protein</fullName>
    </submittedName>
</protein>
<sequence>MVENIYKNDNSDEVLKKIIDKLVERNNSFIKIKKYLNKIKTFCQN</sequence>
<gene>
    <name evidence="1" type="ORF">S01H4_17819</name>
</gene>
<evidence type="ECO:0000313" key="1">
    <source>
        <dbReference type="EMBL" id="GAG64912.1"/>
    </source>
</evidence>
<organism evidence="1">
    <name type="scientific">marine sediment metagenome</name>
    <dbReference type="NCBI Taxonomy" id="412755"/>
    <lineage>
        <taxon>unclassified sequences</taxon>
        <taxon>metagenomes</taxon>
        <taxon>ecological metagenomes</taxon>
    </lineage>
</organism>
<comment type="caution">
    <text evidence="1">The sequence shown here is derived from an EMBL/GenBank/DDBJ whole genome shotgun (WGS) entry which is preliminary data.</text>
</comment>
<name>X1A405_9ZZZZ</name>
<dbReference type="EMBL" id="BART01007869">
    <property type="protein sequence ID" value="GAG64912.1"/>
    <property type="molecule type" value="Genomic_DNA"/>
</dbReference>
<accession>X1A405</accession>
<reference evidence="1" key="1">
    <citation type="journal article" date="2014" name="Front. Microbiol.">
        <title>High frequency of phylogenetically diverse reductive dehalogenase-homologous genes in deep subseafloor sedimentary metagenomes.</title>
        <authorList>
            <person name="Kawai M."/>
            <person name="Futagami T."/>
            <person name="Toyoda A."/>
            <person name="Takaki Y."/>
            <person name="Nishi S."/>
            <person name="Hori S."/>
            <person name="Arai W."/>
            <person name="Tsubouchi T."/>
            <person name="Morono Y."/>
            <person name="Uchiyama I."/>
            <person name="Ito T."/>
            <person name="Fujiyama A."/>
            <person name="Inagaki F."/>
            <person name="Takami H."/>
        </authorList>
    </citation>
    <scope>NUCLEOTIDE SEQUENCE</scope>
    <source>
        <strain evidence="1">Expedition CK06-06</strain>
    </source>
</reference>
<proteinExistence type="predicted"/>